<feature type="transmembrane region" description="Helical" evidence="7">
    <location>
        <begin position="453"/>
        <end position="478"/>
    </location>
</feature>
<protein>
    <submittedName>
        <fullName evidence="8">C4-dicarboxylate anaerobic carrier</fullName>
    </submittedName>
</protein>
<keyword evidence="9" id="KW-1185">Reference proteome</keyword>
<organism evidence="8 9">
    <name type="scientific">Parafannyhessea umbonata</name>
    <dbReference type="NCBI Taxonomy" id="604330"/>
    <lineage>
        <taxon>Bacteria</taxon>
        <taxon>Bacillati</taxon>
        <taxon>Actinomycetota</taxon>
        <taxon>Coriobacteriia</taxon>
        <taxon>Coriobacteriales</taxon>
        <taxon>Atopobiaceae</taxon>
        <taxon>Parafannyhessea</taxon>
    </lineage>
</organism>
<feature type="transmembrane region" description="Helical" evidence="7">
    <location>
        <begin position="36"/>
        <end position="59"/>
    </location>
</feature>
<accession>A0A1G6HST9</accession>
<feature type="transmembrane region" description="Helical" evidence="7">
    <location>
        <begin position="145"/>
        <end position="163"/>
    </location>
</feature>
<dbReference type="EMBL" id="FMZL01000001">
    <property type="protein sequence ID" value="SDB96556.1"/>
    <property type="molecule type" value="Genomic_DNA"/>
</dbReference>
<dbReference type="Proteomes" id="UP000198528">
    <property type="component" value="Unassembled WGS sequence"/>
</dbReference>
<feature type="transmembrane region" description="Helical" evidence="7">
    <location>
        <begin position="206"/>
        <end position="226"/>
    </location>
</feature>
<dbReference type="GO" id="GO:0005886">
    <property type="term" value="C:plasma membrane"/>
    <property type="evidence" value="ECO:0007669"/>
    <property type="project" value="UniProtKB-SubCell"/>
</dbReference>
<name>A0A1G6HST9_9ACTN</name>
<evidence type="ECO:0000313" key="8">
    <source>
        <dbReference type="EMBL" id="SDB96556.1"/>
    </source>
</evidence>
<evidence type="ECO:0000256" key="2">
    <source>
        <dbReference type="ARBA" id="ARBA00022475"/>
    </source>
</evidence>
<feature type="transmembrane region" description="Helical" evidence="7">
    <location>
        <begin position="170"/>
        <end position="194"/>
    </location>
</feature>
<dbReference type="InterPro" id="IPR018385">
    <property type="entry name" value="C4_dicarb_anaerob_car-like"/>
</dbReference>
<feature type="transmembrane region" description="Helical" evidence="7">
    <location>
        <begin position="121"/>
        <end position="139"/>
    </location>
</feature>
<dbReference type="RefSeq" id="WP_090844215.1">
    <property type="nucleotide sequence ID" value="NZ_FMZL01000001.1"/>
</dbReference>
<dbReference type="Pfam" id="PF03606">
    <property type="entry name" value="DcuC"/>
    <property type="match status" value="1"/>
</dbReference>
<dbReference type="InterPro" id="IPR051679">
    <property type="entry name" value="DASS-Related_Transporters"/>
</dbReference>
<feature type="transmembrane region" description="Helical" evidence="7">
    <location>
        <begin position="275"/>
        <end position="294"/>
    </location>
</feature>
<gene>
    <name evidence="8" type="ORF">SAMN04487824_10179</name>
</gene>
<dbReference type="PANTHER" id="PTHR43652">
    <property type="entry name" value="BASIC AMINO ACID ANTIPORTER YFCC-RELATED"/>
    <property type="match status" value="1"/>
</dbReference>
<keyword evidence="4 7" id="KW-1133">Transmembrane helix</keyword>
<evidence type="ECO:0000256" key="3">
    <source>
        <dbReference type="ARBA" id="ARBA00022692"/>
    </source>
</evidence>
<sequence>MSDHSLSQEAAPDPNLPDAPEDVEDKARGKRKHQMISSYTILLLITVVIGVATMLIARVTPKVTAVKVSDIISSPVKGVLDGIEISLFLLIFGGCMGIVNKVGAIETGIRALVRRLEGRELALVPVIMAIFAVLGSAYGFCEETIPFYALLGSVMYLAGYDTVVSSATVLFGAGVGCLGSTVNPFANGVAIASLHDKGIECNQVTIIALGALLCVMAYGVSLFFILRYARRIQRDKGSSILSLQEREACDEAFGGKDNSQVLTRENSTLTSTQKVTLVLFALTFVVMIAGFVPWGDFGVNVFDAGASSHEETQQLDASAVKGDWNDTSADKYGTMTSISKGTKATTASTVEDSQSWTGWLTGASIGDWYFNEASTWFFVMAIVIALVARLSEADTVDAFIGGAGEMVGVALVVGLSRAIELLMNMSGLDQLILTSASHSLQGLSAMVFTPLCYLVYLGLSIIITSTSALASVSMPIMGPLAQVLHFSPDVVVMIFVAANGLANLFSPTAIFLPGLMLAHVGYGTYLRWAWKPIVVIGVLSVAILTAAMMIL</sequence>
<evidence type="ECO:0000256" key="4">
    <source>
        <dbReference type="ARBA" id="ARBA00022989"/>
    </source>
</evidence>
<evidence type="ECO:0000256" key="7">
    <source>
        <dbReference type="SAM" id="Phobius"/>
    </source>
</evidence>
<feature type="transmembrane region" description="Helical" evidence="7">
    <location>
        <begin position="528"/>
        <end position="550"/>
    </location>
</feature>
<proteinExistence type="predicted"/>
<keyword evidence="2" id="KW-1003">Cell membrane</keyword>
<feature type="transmembrane region" description="Helical" evidence="7">
    <location>
        <begin position="79"/>
        <end position="100"/>
    </location>
</feature>
<feature type="transmembrane region" description="Helical" evidence="7">
    <location>
        <begin position="490"/>
        <end position="516"/>
    </location>
</feature>
<evidence type="ECO:0000313" key="9">
    <source>
        <dbReference type="Proteomes" id="UP000198528"/>
    </source>
</evidence>
<dbReference type="PANTHER" id="PTHR43652:SF6">
    <property type="entry name" value="ARGININE REPRESSOR"/>
    <property type="match status" value="1"/>
</dbReference>
<evidence type="ECO:0000256" key="1">
    <source>
        <dbReference type="ARBA" id="ARBA00004651"/>
    </source>
</evidence>
<comment type="subcellular location">
    <subcellularLocation>
        <location evidence="1">Cell membrane</location>
        <topology evidence="1">Multi-pass membrane protein</topology>
    </subcellularLocation>
</comment>
<evidence type="ECO:0000256" key="6">
    <source>
        <dbReference type="SAM" id="MobiDB-lite"/>
    </source>
</evidence>
<keyword evidence="3 7" id="KW-0812">Transmembrane</keyword>
<feature type="transmembrane region" description="Helical" evidence="7">
    <location>
        <begin position="373"/>
        <end position="391"/>
    </location>
</feature>
<evidence type="ECO:0000256" key="5">
    <source>
        <dbReference type="ARBA" id="ARBA00023136"/>
    </source>
</evidence>
<feature type="region of interest" description="Disordered" evidence="6">
    <location>
        <begin position="1"/>
        <end position="27"/>
    </location>
</feature>
<dbReference type="AlphaFoldDB" id="A0A1G6HST9"/>
<reference evidence="9" key="1">
    <citation type="submission" date="2016-10" db="EMBL/GenBank/DDBJ databases">
        <authorList>
            <person name="Varghese N."/>
            <person name="Submissions S."/>
        </authorList>
    </citation>
    <scope>NUCLEOTIDE SEQUENCE [LARGE SCALE GENOMIC DNA]</scope>
    <source>
        <strain evidence="9">DSM 22619</strain>
    </source>
</reference>
<keyword evidence="5 7" id="KW-0472">Membrane</keyword>